<evidence type="ECO:0000256" key="1">
    <source>
        <dbReference type="ARBA" id="ARBA00004162"/>
    </source>
</evidence>
<evidence type="ECO:0000256" key="6">
    <source>
        <dbReference type="ARBA" id="ARBA00022989"/>
    </source>
</evidence>
<dbReference type="HAMAP" id="MF_00236">
    <property type="entry name" value="TatA_E"/>
    <property type="match status" value="1"/>
</dbReference>
<organism evidence="11 12">
    <name type="scientific">Curtobacterium flaccumfaciens</name>
    <dbReference type="NCBI Taxonomy" id="2035"/>
    <lineage>
        <taxon>Bacteria</taxon>
        <taxon>Bacillati</taxon>
        <taxon>Actinomycetota</taxon>
        <taxon>Actinomycetes</taxon>
        <taxon>Micrococcales</taxon>
        <taxon>Microbacteriaceae</taxon>
        <taxon>Curtobacterium</taxon>
    </lineage>
</organism>
<dbReference type="InterPro" id="IPR003369">
    <property type="entry name" value="TatA/B/E"/>
</dbReference>
<evidence type="ECO:0000256" key="8">
    <source>
        <dbReference type="ARBA" id="ARBA00023136"/>
    </source>
</evidence>
<keyword evidence="8 9" id="KW-0472">Membrane</keyword>
<evidence type="ECO:0000256" key="7">
    <source>
        <dbReference type="ARBA" id="ARBA00023010"/>
    </source>
</evidence>
<evidence type="ECO:0000256" key="5">
    <source>
        <dbReference type="ARBA" id="ARBA00022927"/>
    </source>
</evidence>
<sequence length="97" mass="9869">MLGNLGGVHLLIILGIVILLFGATKLPALAKGLGQSINIFKKEMSDDEKKAKGADGVNNTTVQGGSVQNAAAEPVAPVAQPVVNPGPSVQPNSDSRN</sequence>
<dbReference type="GO" id="GO:0033281">
    <property type="term" value="C:TAT protein transport complex"/>
    <property type="evidence" value="ECO:0007669"/>
    <property type="project" value="UniProtKB-UniRule"/>
</dbReference>
<dbReference type="STRING" id="2035.RU06_07465"/>
<accession>A0A4R6DCL3</accession>
<evidence type="ECO:0000256" key="9">
    <source>
        <dbReference type="HAMAP-Rule" id="MF_00236"/>
    </source>
</evidence>
<dbReference type="Gene3D" id="1.20.5.3310">
    <property type="match status" value="1"/>
</dbReference>
<dbReference type="InterPro" id="IPR006312">
    <property type="entry name" value="TatA/E"/>
</dbReference>
<evidence type="ECO:0000313" key="12">
    <source>
        <dbReference type="Proteomes" id="UP000295764"/>
    </source>
</evidence>
<dbReference type="RefSeq" id="WP_208108936.1">
    <property type="nucleotide sequence ID" value="NZ_SNVW01000016.1"/>
</dbReference>
<dbReference type="EMBL" id="SNVW01000016">
    <property type="protein sequence ID" value="TDN41689.1"/>
    <property type="molecule type" value="Genomic_DNA"/>
</dbReference>
<dbReference type="PANTHER" id="PTHR42982">
    <property type="entry name" value="SEC-INDEPENDENT PROTEIN TRANSLOCASE PROTEIN TATA"/>
    <property type="match status" value="1"/>
</dbReference>
<comment type="subunit">
    <text evidence="9">The Tat system comprises two distinct complexes: a TatABC complex, containing multiple copies of TatA, TatB and TatC subunits, and a separate TatA complex, containing only TatA subunits. Substrates initially bind to the TatABC complex, which probably triggers association of the separate TatA complex to form the active translocon.</text>
</comment>
<keyword evidence="5 9" id="KW-0653">Protein transport</keyword>
<feature type="compositionally biased region" description="Polar residues" evidence="10">
    <location>
        <begin position="57"/>
        <end position="66"/>
    </location>
</feature>
<dbReference type="GO" id="GO:0008320">
    <property type="term" value="F:protein transmembrane transporter activity"/>
    <property type="evidence" value="ECO:0007669"/>
    <property type="project" value="UniProtKB-UniRule"/>
</dbReference>
<dbReference type="Proteomes" id="UP000295764">
    <property type="component" value="Unassembled WGS sequence"/>
</dbReference>
<keyword evidence="3 9" id="KW-1003">Cell membrane</keyword>
<feature type="region of interest" description="Disordered" evidence="10">
    <location>
        <begin position="48"/>
        <end position="97"/>
    </location>
</feature>
<dbReference type="GO" id="GO:0043953">
    <property type="term" value="P:protein transport by the Tat complex"/>
    <property type="evidence" value="ECO:0007669"/>
    <property type="project" value="UniProtKB-UniRule"/>
</dbReference>
<evidence type="ECO:0000313" key="11">
    <source>
        <dbReference type="EMBL" id="TDN41689.1"/>
    </source>
</evidence>
<proteinExistence type="inferred from homology"/>
<dbReference type="Pfam" id="PF02416">
    <property type="entry name" value="TatA_B_E"/>
    <property type="match status" value="1"/>
</dbReference>
<feature type="compositionally biased region" description="Low complexity" evidence="10">
    <location>
        <begin position="67"/>
        <end position="87"/>
    </location>
</feature>
<comment type="function">
    <text evidence="9">Part of the twin-arginine translocation (Tat) system that transports large folded proteins containing a characteristic twin-arginine motif in their signal peptide across membranes. TatA could form the protein-conducting channel of the Tat system.</text>
</comment>
<keyword evidence="7 9" id="KW-0811">Translocation</keyword>
<evidence type="ECO:0000256" key="2">
    <source>
        <dbReference type="ARBA" id="ARBA00022448"/>
    </source>
</evidence>
<gene>
    <name evidence="9" type="primary">tatA</name>
    <name evidence="11" type="ORF">EDF64_1168</name>
</gene>
<protein>
    <recommendedName>
        <fullName evidence="9">Sec-independent protein translocase protein TatA</fullName>
    </recommendedName>
</protein>
<dbReference type="NCBIfam" id="TIGR01411">
    <property type="entry name" value="tatAE"/>
    <property type="match status" value="1"/>
</dbReference>
<evidence type="ECO:0000256" key="4">
    <source>
        <dbReference type="ARBA" id="ARBA00022692"/>
    </source>
</evidence>
<dbReference type="PANTHER" id="PTHR42982:SF1">
    <property type="entry name" value="SEC-INDEPENDENT PROTEIN TRANSLOCASE PROTEIN TATA"/>
    <property type="match status" value="1"/>
</dbReference>
<evidence type="ECO:0000256" key="3">
    <source>
        <dbReference type="ARBA" id="ARBA00022475"/>
    </source>
</evidence>
<name>A0A4R6DCL3_9MICO</name>
<comment type="subcellular location">
    <subcellularLocation>
        <location evidence="1 9">Cell membrane</location>
        <topology evidence="1 9">Single-pass membrane protein</topology>
    </subcellularLocation>
</comment>
<keyword evidence="2 9" id="KW-0813">Transport</keyword>
<comment type="caution">
    <text evidence="11">The sequence shown here is derived from an EMBL/GenBank/DDBJ whole genome shotgun (WGS) entry which is preliminary data.</text>
</comment>
<reference evidence="11 12" key="1">
    <citation type="submission" date="2019-03" db="EMBL/GenBank/DDBJ databases">
        <title>Genomic analyses of the natural microbiome of Caenorhabditis elegans.</title>
        <authorList>
            <person name="Samuel B."/>
        </authorList>
    </citation>
    <scope>NUCLEOTIDE SEQUENCE [LARGE SCALE GENOMIC DNA]</scope>
    <source>
        <strain evidence="11 12">JUb65</strain>
    </source>
</reference>
<keyword evidence="4 9" id="KW-0812">Transmembrane</keyword>
<evidence type="ECO:0000256" key="10">
    <source>
        <dbReference type="SAM" id="MobiDB-lite"/>
    </source>
</evidence>
<dbReference type="AlphaFoldDB" id="A0A4R6DCL3"/>
<keyword evidence="6 9" id="KW-1133">Transmembrane helix</keyword>
<comment type="similarity">
    <text evidence="9">Belongs to the TatA/E family.</text>
</comment>